<comment type="caution">
    <text evidence="10">The sequence shown here is derived from an EMBL/GenBank/DDBJ whole genome shotgun (WGS) entry which is preliminary data.</text>
</comment>
<comment type="function">
    <text evidence="7">Degrades oligopeptides.</text>
</comment>
<dbReference type="SUPFAM" id="SSF69304">
    <property type="entry name" value="Tricorn protease N-terminal domain"/>
    <property type="match status" value="1"/>
</dbReference>
<dbReference type="Pfam" id="PF14685">
    <property type="entry name" value="PDZ_Tricorn"/>
    <property type="match status" value="1"/>
</dbReference>
<reference evidence="10 11" key="1">
    <citation type="submission" date="2024-09" db="EMBL/GenBank/DDBJ databases">
        <title>Laminarin stimulates single cell rates of sulfate reduction while oxygen inhibits transcriptomic activity in coastal marine sediment.</title>
        <authorList>
            <person name="Lindsay M."/>
            <person name="Orcutt B."/>
            <person name="Emerson D."/>
            <person name="Stepanauskas R."/>
            <person name="D'Angelo T."/>
        </authorList>
    </citation>
    <scope>NUCLEOTIDE SEQUENCE [LARGE SCALE GENOMIC DNA]</scope>
    <source>
        <strain evidence="10">SAG AM-311-K15</strain>
    </source>
</reference>
<keyword evidence="6 7" id="KW-0720">Serine protease</keyword>
<keyword evidence="5 7" id="KW-0378">Hydrolase</keyword>
<dbReference type="CDD" id="cd07562">
    <property type="entry name" value="Peptidase_S41_TRI"/>
    <property type="match status" value="1"/>
</dbReference>
<evidence type="ECO:0000256" key="5">
    <source>
        <dbReference type="ARBA" id="ARBA00022801"/>
    </source>
</evidence>
<protein>
    <recommendedName>
        <fullName evidence="7">Tricorn protease homolog</fullName>
        <ecNumber evidence="7">3.4.21.-</ecNumber>
    </recommendedName>
</protein>
<feature type="region of interest" description="Disordered" evidence="8">
    <location>
        <begin position="516"/>
        <end position="544"/>
    </location>
</feature>
<keyword evidence="11" id="KW-1185">Reference proteome</keyword>
<dbReference type="Pfam" id="PF26550">
    <property type="entry name" value="Tricorn_2nd"/>
    <property type="match status" value="1"/>
</dbReference>
<gene>
    <name evidence="10" type="ORF">ACFL27_21100</name>
</gene>
<evidence type="ECO:0000256" key="3">
    <source>
        <dbReference type="ARBA" id="ARBA00022490"/>
    </source>
</evidence>
<dbReference type="SUPFAM" id="SSF50156">
    <property type="entry name" value="PDZ domain-like"/>
    <property type="match status" value="1"/>
</dbReference>
<accession>A0ABV6Z2N0</accession>
<dbReference type="Gene3D" id="3.30.750.44">
    <property type="match status" value="1"/>
</dbReference>
<dbReference type="InterPro" id="IPR029414">
    <property type="entry name" value="Tricorn_PDZ"/>
</dbReference>
<dbReference type="PIRSF" id="PIRSF036421">
    <property type="entry name" value="Tricorn_protease"/>
    <property type="match status" value="1"/>
</dbReference>
<dbReference type="SMART" id="SM00245">
    <property type="entry name" value="TSPc"/>
    <property type="match status" value="1"/>
</dbReference>
<evidence type="ECO:0000256" key="6">
    <source>
        <dbReference type="ARBA" id="ARBA00022825"/>
    </source>
</evidence>
<dbReference type="PANTHER" id="PTHR43253">
    <property type="entry name" value="TRICORN PROTEASE HOMOLOG 2-RELATED"/>
    <property type="match status" value="1"/>
</dbReference>
<evidence type="ECO:0000313" key="10">
    <source>
        <dbReference type="EMBL" id="MFC1852705.1"/>
    </source>
</evidence>
<dbReference type="InterPro" id="IPR036034">
    <property type="entry name" value="PDZ_sf"/>
</dbReference>
<evidence type="ECO:0000313" key="11">
    <source>
        <dbReference type="Proteomes" id="UP001594351"/>
    </source>
</evidence>
<dbReference type="Proteomes" id="UP001594351">
    <property type="component" value="Unassembled WGS sequence"/>
</dbReference>
<evidence type="ECO:0000259" key="9">
    <source>
        <dbReference type="SMART" id="SM00245"/>
    </source>
</evidence>
<keyword evidence="4 7" id="KW-0645">Protease</keyword>
<dbReference type="EC" id="3.4.21.-" evidence="7"/>
<dbReference type="SUPFAM" id="SSF52096">
    <property type="entry name" value="ClpP/crotonase"/>
    <property type="match status" value="1"/>
</dbReference>
<evidence type="ECO:0000256" key="8">
    <source>
        <dbReference type="SAM" id="MobiDB-lite"/>
    </source>
</evidence>
<dbReference type="Gene3D" id="2.130.10.10">
    <property type="entry name" value="YVTN repeat-like/Quinoprotein amine dehydrogenase"/>
    <property type="match status" value="1"/>
</dbReference>
<dbReference type="InterPro" id="IPR029045">
    <property type="entry name" value="ClpP/crotonase-like_dom_sf"/>
</dbReference>
<dbReference type="Gene3D" id="2.30.42.10">
    <property type="match status" value="1"/>
</dbReference>
<dbReference type="EMBL" id="JBHPBY010000353">
    <property type="protein sequence ID" value="MFC1852705.1"/>
    <property type="molecule type" value="Genomic_DNA"/>
</dbReference>
<dbReference type="Pfam" id="PF03572">
    <property type="entry name" value="Peptidase_S41"/>
    <property type="match status" value="1"/>
</dbReference>
<keyword evidence="3 7" id="KW-0963">Cytoplasm</keyword>
<comment type="similarity">
    <text evidence="2 7">Belongs to the peptidase S41B family.</text>
</comment>
<organism evidence="10 11">
    <name type="scientific">candidate division CSSED10-310 bacterium</name>
    <dbReference type="NCBI Taxonomy" id="2855610"/>
    <lineage>
        <taxon>Bacteria</taxon>
        <taxon>Bacteria division CSSED10-310</taxon>
    </lineage>
</organism>
<name>A0ABV6Z2N0_UNCC1</name>
<dbReference type="PANTHER" id="PTHR43253:SF1">
    <property type="entry name" value="TRICORN PROTEASE HOMOLOG 2-RELATED"/>
    <property type="match status" value="1"/>
</dbReference>
<evidence type="ECO:0000256" key="7">
    <source>
        <dbReference type="PIRNR" id="PIRNR036421"/>
    </source>
</evidence>
<evidence type="ECO:0000256" key="4">
    <source>
        <dbReference type="ARBA" id="ARBA00022670"/>
    </source>
</evidence>
<dbReference type="InterPro" id="IPR005151">
    <property type="entry name" value="Tail-specific_protease"/>
</dbReference>
<dbReference type="Pfam" id="PF26549">
    <property type="entry name" value="Tricorn_N"/>
    <property type="match status" value="1"/>
</dbReference>
<evidence type="ECO:0000256" key="2">
    <source>
        <dbReference type="ARBA" id="ARBA00008524"/>
    </source>
</evidence>
<feature type="domain" description="Tail specific protease" evidence="9">
    <location>
        <begin position="830"/>
        <end position="1027"/>
    </location>
</feature>
<dbReference type="SUPFAM" id="SSF82171">
    <property type="entry name" value="DPP6 N-terminal domain-like"/>
    <property type="match status" value="1"/>
</dbReference>
<dbReference type="Gene3D" id="2.120.10.60">
    <property type="entry name" value="Tricorn protease N-terminal domain"/>
    <property type="match status" value="1"/>
</dbReference>
<dbReference type="InterPro" id="IPR028204">
    <property type="entry name" value="Tricorn_C1"/>
</dbReference>
<comment type="subcellular location">
    <subcellularLocation>
        <location evidence="1 7">Cytoplasm</location>
    </subcellularLocation>
</comment>
<proteinExistence type="inferred from homology"/>
<feature type="region of interest" description="Disordered" evidence="8">
    <location>
        <begin position="1054"/>
        <end position="1075"/>
    </location>
</feature>
<dbReference type="InterPro" id="IPR012393">
    <property type="entry name" value="Tricorn_protease"/>
</dbReference>
<dbReference type="Gene3D" id="3.90.226.10">
    <property type="entry name" value="2-enoyl-CoA Hydratase, Chain A, domain 1"/>
    <property type="match status" value="1"/>
</dbReference>
<evidence type="ECO:0000256" key="1">
    <source>
        <dbReference type="ARBA" id="ARBA00004496"/>
    </source>
</evidence>
<feature type="compositionally biased region" description="Basic and acidic residues" evidence="8">
    <location>
        <begin position="527"/>
        <end position="544"/>
    </location>
</feature>
<dbReference type="Pfam" id="PF14684">
    <property type="entry name" value="Tricorn_C1"/>
    <property type="match status" value="1"/>
</dbReference>
<dbReference type="InterPro" id="IPR015943">
    <property type="entry name" value="WD40/YVTN_repeat-like_dom_sf"/>
</dbReference>
<sequence length="1075" mass="120812">MKKANIGYYRQPTIWEDKIIFICEADLWEVSAAGGQARRLTVNKVECTTPFLSPDGQSVAFGGTDEGKPEIYVMDAAGGHPRRLTFQGCSSYVCGWSLDGGEILYSSIADQPLLGYRRMWTVAAAGGVPRVMPIGPAARISLSPRGRVISRNEQEYSIWKRYKGGFKGDLWIDRDGSGFFEPILAALDGNLCRPMWLGDRIYFLSDYQGHGNIYSCTLAGEDLQRHTDHEDYYVRAATTDGKRIVYQCGAQIYVYDPGSGETQGVEIRINSSKPQSVRKFVPAHKFLEQFRLHPEGHSLVLTTRGKPFIMGNWERAVVQLGIRDGVRYRLSQWLFDGQHVISVTDQNGEEELEIHAVASDEETMKAPRQLSGLDLGRILALTVSPVDHQILITNQRNEIIWLDLKSKEFKVLDKSDHSPIKGIDFSPDGKWAAYAASKTAATSQIYLCEIATGQITTVTDPIGLSMAPRFDPEGRYLYFISYRTFNPVYDRVRFDIGFPRGAKPYLVTLQRDLCSPFDPPPSPLTSPKKDELKREEDQSPDKIQEPVRIDCQGINNRLIPFPVPEGIFGQIEASKEMVFYSQFPIEGARTEDDDEGGSKGLLKAFDLEKLKDETIATRIGYFTLSPDGKTLAYKTKGGLRVIRAGEKPSDEDHIPGRQSGWIDLERIKVSVVPGAEWQQMYRELWRLQREHFWSTSMSNVDWEGVYHRYKPLLERVATREEFSDLTWEVHGELGTSHAYEVGGDAPQPPCYGVGKLAADITLRNGHWIIDHIVRGDCWDHKYDSPLNAPGLNVQVGDEIVAVDDVPLTPASILGELLVNKANTSLTLTIRSQQSNKIRRVTVNTLSDDTKARYREWVESNRSKVHEVTQGRIGYLHIPNMEPEGYAEFFRYYLIESMRDGLIIDVRYNGGGHVSQLLLEKLARKRLGYSTSHHYAPEPMPNYSVLGPLVAITNEVAGSDGDIFSHSFKMLKLGTLIGKRTWGGVVGIGSHSRLVDDTLVTQPEFAIWFYDVGYGVENYGAVPDVEVEIKPQDYQAGKDTQLDKAIEIIMQKIEAEPPPYPELDNKPDLAPTRLPQ</sequence>